<dbReference type="EMBL" id="AVPK01000001">
    <property type="protein sequence ID" value="KGN39552.1"/>
    <property type="molecule type" value="Genomic_DNA"/>
</dbReference>
<dbReference type="STRING" id="1385521.N803_00645"/>
<keyword evidence="5" id="KW-1185">Reference proteome</keyword>
<organism evidence="4 5">
    <name type="scientific">Knoellia subterranea KCTC 19937</name>
    <dbReference type="NCBI Taxonomy" id="1385521"/>
    <lineage>
        <taxon>Bacteria</taxon>
        <taxon>Bacillati</taxon>
        <taxon>Actinomycetota</taxon>
        <taxon>Actinomycetes</taxon>
        <taxon>Micrococcales</taxon>
        <taxon>Intrasporangiaceae</taxon>
        <taxon>Knoellia</taxon>
    </lineage>
</organism>
<dbReference type="InterPro" id="IPR018911">
    <property type="entry name" value="Gmad2_Ig-like_dom"/>
</dbReference>
<dbReference type="eggNOG" id="COG5401">
    <property type="taxonomic scope" value="Bacteria"/>
</dbReference>
<protein>
    <recommendedName>
        <fullName evidence="3">Bacterial spore germination immunoglobulin-like domain-containing protein</fullName>
    </recommendedName>
</protein>
<name>A0A0A0JU22_9MICO</name>
<feature type="compositionally biased region" description="Low complexity" evidence="1">
    <location>
        <begin position="73"/>
        <end position="91"/>
    </location>
</feature>
<sequence length="361" mass="37125">MSTHLDPSDTERELREALATRARQIQPSDRLDAILHEASAVETSRSRGPWLAAAGVAAAAAVVAGVVWAAQPDTDSTLPGGTSTPAPTSPGVTEPAPSPTTGVSTPPPSTSPSQNNPSGTPGETGNSAVAQAIYRVGSNGGASDRPGLVREYRSVTIPASEDARVKSAVIEALTRTDLWRGTSLVDWDVTRDSITLRLSGPGAAAPTVEAARLAAYALVWTAQGAVGRGDVPVSIVPAAGDTLLGQLDSSKPFTRAATPPDALADIWIDTPSPGAALSAGRAITVRGQAVAWEANVEWELRRGSDVVDNGFTTASIGAPSRGTYSVDLGPVAAGTYTFRAFTTSMADSSVMSERLVTFTVR</sequence>
<dbReference type="RefSeq" id="WP_035901719.1">
    <property type="nucleotide sequence ID" value="NZ_AVPK01000001.1"/>
</dbReference>
<feature type="region of interest" description="Disordered" evidence="1">
    <location>
        <begin position="73"/>
        <end position="126"/>
    </location>
</feature>
<reference evidence="4 5" key="1">
    <citation type="submission" date="2013-08" db="EMBL/GenBank/DDBJ databases">
        <title>The genome sequence of Knoellia subterranea.</title>
        <authorList>
            <person name="Zhu W."/>
            <person name="Wang G."/>
        </authorList>
    </citation>
    <scope>NUCLEOTIDE SEQUENCE [LARGE SCALE GENOMIC DNA]</scope>
    <source>
        <strain evidence="4 5">KCTC 19937</strain>
    </source>
</reference>
<feature type="transmembrane region" description="Helical" evidence="2">
    <location>
        <begin position="50"/>
        <end position="70"/>
    </location>
</feature>
<dbReference type="AlphaFoldDB" id="A0A0A0JU22"/>
<evidence type="ECO:0000256" key="2">
    <source>
        <dbReference type="SAM" id="Phobius"/>
    </source>
</evidence>
<dbReference type="Proteomes" id="UP000030011">
    <property type="component" value="Unassembled WGS sequence"/>
</dbReference>
<keyword evidence="2" id="KW-1133">Transmembrane helix</keyword>
<feature type="domain" description="Bacterial spore germination immunoglobulin-like" evidence="3">
    <location>
        <begin position="266"/>
        <end position="348"/>
    </location>
</feature>
<accession>A0A0A0JU22</accession>
<comment type="caution">
    <text evidence="4">The sequence shown here is derived from an EMBL/GenBank/DDBJ whole genome shotgun (WGS) entry which is preliminary data.</text>
</comment>
<keyword evidence="2" id="KW-0812">Transmembrane</keyword>
<evidence type="ECO:0000256" key="1">
    <source>
        <dbReference type="SAM" id="MobiDB-lite"/>
    </source>
</evidence>
<proteinExistence type="predicted"/>
<dbReference type="OrthoDB" id="4843507at2"/>
<feature type="compositionally biased region" description="Low complexity" evidence="1">
    <location>
        <begin position="111"/>
        <end position="121"/>
    </location>
</feature>
<dbReference type="Pfam" id="PF10648">
    <property type="entry name" value="Gmad2"/>
    <property type="match status" value="1"/>
</dbReference>
<gene>
    <name evidence="4" type="ORF">N803_00645</name>
</gene>
<evidence type="ECO:0000313" key="4">
    <source>
        <dbReference type="EMBL" id="KGN39552.1"/>
    </source>
</evidence>
<keyword evidence="2" id="KW-0472">Membrane</keyword>
<evidence type="ECO:0000259" key="3">
    <source>
        <dbReference type="Pfam" id="PF10648"/>
    </source>
</evidence>
<evidence type="ECO:0000313" key="5">
    <source>
        <dbReference type="Proteomes" id="UP000030011"/>
    </source>
</evidence>